<accession>A0A5D0MJ38</accession>
<evidence type="ECO:0000313" key="2">
    <source>
        <dbReference type="EMBL" id="TYB32382.1"/>
    </source>
</evidence>
<feature type="domain" description="Methyltransferase FkbM" evidence="1">
    <location>
        <begin position="119"/>
        <end position="241"/>
    </location>
</feature>
<keyword evidence="2" id="KW-0489">Methyltransferase</keyword>
<dbReference type="InterPro" id="IPR052514">
    <property type="entry name" value="SAM-dependent_MTase"/>
</dbReference>
<dbReference type="InterPro" id="IPR029063">
    <property type="entry name" value="SAM-dependent_MTases_sf"/>
</dbReference>
<dbReference type="SUPFAM" id="SSF53335">
    <property type="entry name" value="S-adenosyl-L-methionine-dependent methyltransferases"/>
    <property type="match status" value="1"/>
</dbReference>
<organism evidence="2 3">
    <name type="scientific">Flexistipes sinusarabici</name>
    <dbReference type="NCBI Taxonomy" id="2352"/>
    <lineage>
        <taxon>Bacteria</taxon>
        <taxon>Pseudomonadati</taxon>
        <taxon>Deferribacterota</taxon>
        <taxon>Deferribacteres</taxon>
        <taxon>Deferribacterales</taxon>
        <taxon>Flexistipitaceae</taxon>
        <taxon>Flexistipes</taxon>
    </lineage>
</organism>
<dbReference type="NCBIfam" id="TIGR01444">
    <property type="entry name" value="fkbM_fam"/>
    <property type="match status" value="1"/>
</dbReference>
<name>A0A5D0MJ38_FLESI</name>
<dbReference type="PANTHER" id="PTHR34203">
    <property type="entry name" value="METHYLTRANSFERASE, FKBM FAMILY PROTEIN"/>
    <property type="match status" value="1"/>
</dbReference>
<dbReference type="GO" id="GO:0008168">
    <property type="term" value="F:methyltransferase activity"/>
    <property type="evidence" value="ECO:0007669"/>
    <property type="project" value="UniProtKB-KW"/>
</dbReference>
<dbReference type="PANTHER" id="PTHR34203:SF15">
    <property type="entry name" value="SLL1173 PROTEIN"/>
    <property type="match status" value="1"/>
</dbReference>
<protein>
    <submittedName>
        <fullName evidence="2">FkbM family methyltransferase</fullName>
    </submittedName>
</protein>
<dbReference type="AlphaFoldDB" id="A0A5D0MJ38"/>
<dbReference type="Gene3D" id="3.40.50.150">
    <property type="entry name" value="Vaccinia Virus protein VP39"/>
    <property type="match status" value="1"/>
</dbReference>
<gene>
    <name evidence="2" type="ORF">FXF49_11785</name>
</gene>
<reference evidence="2 3" key="1">
    <citation type="submission" date="2019-08" db="EMBL/GenBank/DDBJ databases">
        <title>Genomic characterization of a novel candidate phylum (ARYD3) from a high temperature, high salinity tertiary oil reservoir in north central Oklahoma, USA.</title>
        <authorList>
            <person name="Youssef N.H."/>
            <person name="Yadav A."/>
            <person name="Elshahed M.S."/>
        </authorList>
    </citation>
    <scope>NUCLEOTIDE SEQUENCE [LARGE SCALE GENOMIC DNA]</scope>
    <source>
        <strain evidence="2">ARYD1</strain>
    </source>
</reference>
<keyword evidence="2" id="KW-0808">Transferase</keyword>
<evidence type="ECO:0000259" key="1">
    <source>
        <dbReference type="Pfam" id="PF05050"/>
    </source>
</evidence>
<dbReference type="GO" id="GO:0032259">
    <property type="term" value="P:methylation"/>
    <property type="evidence" value="ECO:0007669"/>
    <property type="project" value="UniProtKB-KW"/>
</dbReference>
<dbReference type="Proteomes" id="UP000323337">
    <property type="component" value="Unassembled WGS sequence"/>
</dbReference>
<evidence type="ECO:0000313" key="3">
    <source>
        <dbReference type="Proteomes" id="UP000323337"/>
    </source>
</evidence>
<dbReference type="EMBL" id="VSIV01000373">
    <property type="protein sequence ID" value="TYB32382.1"/>
    <property type="molecule type" value="Genomic_DNA"/>
</dbReference>
<comment type="caution">
    <text evidence="2">The sequence shown here is derived from an EMBL/GenBank/DDBJ whole genome shotgun (WGS) entry which is preliminary data.</text>
</comment>
<dbReference type="InterPro" id="IPR006342">
    <property type="entry name" value="FkbM_mtfrase"/>
</dbReference>
<proteinExistence type="predicted"/>
<dbReference type="Pfam" id="PF05050">
    <property type="entry name" value="Methyltransf_21"/>
    <property type="match status" value="1"/>
</dbReference>
<sequence length="277" mass="30813">MIGETMKTIVKKIFNNLDYEIIRAPKPTKHKGGSRVQHDIEFIQDEKFGVEFTRLTLDENQYFVPKYASHRPAVQNLLNGTLYEPDTHDFVRGFCKSFKGSMVHAGTFFGDMIPNFSRSVSGNVYAFEPVFENYILAKLCVDNNRLENVILMNSALSDGLGNLNINTSESGGKHAGGASTISDKGAICTAINIDRLNIEDLVLIQLDVEGHELIALIGAKETIQRSRPVIAIEDNDDNCTEFLRSINYENAGHIPGLTIWAPSENNGYKIKIESLIS</sequence>